<keyword evidence="3" id="KW-1185">Reference proteome</keyword>
<dbReference type="PANTHER" id="PTHR40061:SF1">
    <property type="entry name" value="SPORULATION PROTEIN YLMC-RELATED"/>
    <property type="match status" value="1"/>
</dbReference>
<comment type="caution">
    <text evidence="2">The sequence shown here is derived from an EMBL/GenBank/DDBJ whole genome shotgun (WGS) entry which is preliminary data.</text>
</comment>
<feature type="domain" description="PRC-barrel" evidence="1">
    <location>
        <begin position="10"/>
        <end position="80"/>
    </location>
</feature>
<organism evidence="2 3">
    <name type="scientific">Butyricicoccus intestinisimiae</name>
    <dbReference type="NCBI Taxonomy" id="2841509"/>
    <lineage>
        <taxon>Bacteria</taxon>
        <taxon>Bacillati</taxon>
        <taxon>Bacillota</taxon>
        <taxon>Clostridia</taxon>
        <taxon>Eubacteriales</taxon>
        <taxon>Butyricicoccaceae</taxon>
        <taxon>Butyricicoccus</taxon>
    </lineage>
</organism>
<sequence length="96" mass="10638">MKCNCQNGCRLAELRCKEVISVSDGSRLGYVSDVEIDTCTGRVAALVVPAKNNLAFWNRKQDYVIPWEAIRRIGDDIILTSFCADAPVQAPCAKEF</sequence>
<dbReference type="Proteomes" id="UP000783588">
    <property type="component" value="Unassembled WGS sequence"/>
</dbReference>
<reference evidence="2 3" key="1">
    <citation type="submission" date="2021-06" db="EMBL/GenBank/DDBJ databases">
        <authorList>
            <person name="Sun Q."/>
            <person name="Li D."/>
        </authorList>
    </citation>
    <scope>NUCLEOTIDE SEQUENCE [LARGE SCALE GENOMIC DNA]</scope>
    <source>
        <strain evidence="2 3">MSJd-7</strain>
    </source>
</reference>
<evidence type="ECO:0000259" key="1">
    <source>
        <dbReference type="Pfam" id="PF05239"/>
    </source>
</evidence>
<dbReference type="Pfam" id="PF05239">
    <property type="entry name" value="PRC"/>
    <property type="match status" value="1"/>
</dbReference>
<dbReference type="InterPro" id="IPR027275">
    <property type="entry name" value="PRC-brl_dom"/>
</dbReference>
<proteinExistence type="predicted"/>
<dbReference type="PANTHER" id="PTHR40061">
    <property type="entry name" value="SPORULATION PROTEIN YLMC-RELATED"/>
    <property type="match status" value="1"/>
</dbReference>
<name>A0ABS6EPQ9_9FIRM</name>
<dbReference type="RefSeq" id="WP_216469337.1">
    <property type="nucleotide sequence ID" value="NZ_JAHLQI010000002.1"/>
</dbReference>
<protein>
    <submittedName>
        <fullName evidence="2">YlmC/YmxH family sporulation protein</fullName>
    </submittedName>
</protein>
<dbReference type="NCBIfam" id="TIGR02888">
    <property type="entry name" value="spore_YlmC_YmxH"/>
    <property type="match status" value="1"/>
</dbReference>
<accession>A0ABS6EPQ9</accession>
<evidence type="ECO:0000313" key="2">
    <source>
        <dbReference type="EMBL" id="MBU5489681.1"/>
    </source>
</evidence>
<evidence type="ECO:0000313" key="3">
    <source>
        <dbReference type="Proteomes" id="UP000783588"/>
    </source>
</evidence>
<dbReference type="EMBL" id="JAHLQI010000002">
    <property type="protein sequence ID" value="MBU5489681.1"/>
    <property type="molecule type" value="Genomic_DNA"/>
</dbReference>
<dbReference type="InterPro" id="IPR014238">
    <property type="entry name" value="Spore_YlmC/YmxH"/>
</dbReference>
<gene>
    <name evidence="2" type="ORF">KQI75_03400</name>
</gene>